<organism evidence="2 3">
    <name type="scientific">Sporomusa silvacetica DSM 10669</name>
    <dbReference type="NCBI Taxonomy" id="1123289"/>
    <lineage>
        <taxon>Bacteria</taxon>
        <taxon>Bacillati</taxon>
        <taxon>Bacillota</taxon>
        <taxon>Negativicutes</taxon>
        <taxon>Selenomonadales</taxon>
        <taxon>Sporomusaceae</taxon>
        <taxon>Sporomusa</taxon>
    </lineage>
</organism>
<dbReference type="GO" id="GO:0004632">
    <property type="term" value="F:phosphopantothenate--cysteine ligase activity"/>
    <property type="evidence" value="ECO:0007669"/>
    <property type="project" value="UniProtKB-EC"/>
</dbReference>
<evidence type="ECO:0000313" key="3">
    <source>
        <dbReference type="Proteomes" id="UP000216752"/>
    </source>
</evidence>
<dbReference type="Gene3D" id="3.40.50.1950">
    <property type="entry name" value="Flavin prenyltransferase-like"/>
    <property type="match status" value="1"/>
</dbReference>
<evidence type="ECO:0000313" key="2">
    <source>
        <dbReference type="EMBL" id="XFO68486.1"/>
    </source>
</evidence>
<dbReference type="RefSeq" id="WP_094606876.1">
    <property type="nucleotide sequence ID" value="NZ_CP155573.1"/>
</dbReference>
<name>A0ABZ3IRZ8_9FIRM</name>
<dbReference type="SUPFAM" id="SSF52507">
    <property type="entry name" value="Homo-oligomeric flavin-containing Cys decarboxylases, HFCD"/>
    <property type="match status" value="1"/>
</dbReference>
<dbReference type="InterPro" id="IPR003382">
    <property type="entry name" value="Flavoprotein"/>
</dbReference>
<feature type="domain" description="Flavoprotein" evidence="1">
    <location>
        <begin position="37"/>
        <end position="151"/>
    </location>
</feature>
<reference evidence="2" key="1">
    <citation type="submission" date="2024-05" db="EMBL/GenBank/DDBJ databases">
        <title>Isolation and characterization of Sporomusa carbonis sp. nov., a carboxydotrophic hydrogenogen in the genus of Sporomusa isolated from a charcoal burning pile.</title>
        <authorList>
            <person name="Boeer T."/>
            <person name="Rosenbaum F."/>
            <person name="Eysell L."/>
            <person name="Mueller V."/>
            <person name="Daniel R."/>
            <person name="Poehlein A."/>
        </authorList>
    </citation>
    <scope>NUCLEOTIDE SEQUENCE [LARGE SCALE GENOMIC DNA]</scope>
    <source>
        <strain evidence="2">DSM 10669</strain>
    </source>
</reference>
<protein>
    <submittedName>
        <fullName evidence="2">Coenzyme A biosynthesis bifunctional protein CoaBC</fullName>
        <ecNumber evidence="2">6.3.2.5</ecNumber>
    </submittedName>
</protein>
<keyword evidence="3" id="KW-1185">Reference proteome</keyword>
<sequence length="266" mass="28754">MDNEKLVELVTAEVLRRLRQAQSENPIQMPDCLHKALAIFTGGSIGLETSLEELKTLQNMGTELIVVLSPAAETIVGENWIREKLGNSVPIVTTKSPYPGQYLRKADIVLVPVLTQNTAAKLAHTLADTMVCTLIMQALMLGKPVIAAANAADPQDGWRLQKNMGQTPPALREALENNLKKIATYGIELTPVTNLAAAAQKVLIKESCVDLPSIPVKTAKKQVLTAAAVRYAAQSGNKAFRVAQGTIITPLARDVARECNVDIVWD</sequence>
<gene>
    <name evidence="2" type="primary">coaBC_3</name>
    <name evidence="2" type="ORF">SPSIL_047090</name>
</gene>
<evidence type="ECO:0000259" key="1">
    <source>
        <dbReference type="Pfam" id="PF02441"/>
    </source>
</evidence>
<dbReference type="EMBL" id="CP155573">
    <property type="protein sequence ID" value="XFO68486.1"/>
    <property type="molecule type" value="Genomic_DNA"/>
</dbReference>
<dbReference type="EC" id="6.3.2.5" evidence="2"/>
<dbReference type="Pfam" id="PF02441">
    <property type="entry name" value="Flavoprotein"/>
    <property type="match status" value="1"/>
</dbReference>
<proteinExistence type="predicted"/>
<dbReference type="InterPro" id="IPR036551">
    <property type="entry name" value="Flavin_trans-like"/>
</dbReference>
<dbReference type="Proteomes" id="UP000216752">
    <property type="component" value="Chromosome"/>
</dbReference>
<accession>A0ABZ3IRZ8</accession>
<keyword evidence="2" id="KW-0436">Ligase</keyword>